<evidence type="ECO:0008006" key="7">
    <source>
        <dbReference type="Google" id="ProtNLM"/>
    </source>
</evidence>
<keyword evidence="6" id="KW-1185">Reference proteome</keyword>
<keyword evidence="1" id="KW-0240">DNA-directed RNA polymerase</keyword>
<dbReference type="InterPro" id="IPR011263">
    <property type="entry name" value="DNA-dir_RNA_pol_RpoA/D/Rpb3"/>
</dbReference>
<name>A0A177AXZ0_9BILA</name>
<proteinExistence type="predicted"/>
<accession>A0A177AXZ0</accession>
<dbReference type="InterPro" id="IPR036603">
    <property type="entry name" value="RBP11-like"/>
</dbReference>
<dbReference type="GO" id="GO:0003899">
    <property type="term" value="F:DNA-directed RNA polymerase activity"/>
    <property type="evidence" value="ECO:0007669"/>
    <property type="project" value="InterPro"/>
</dbReference>
<gene>
    <name evidence="5" type="ORF">A3Q56_06008</name>
</gene>
<organism evidence="5 6">
    <name type="scientific">Intoshia linei</name>
    <dbReference type="NCBI Taxonomy" id="1819745"/>
    <lineage>
        <taxon>Eukaryota</taxon>
        <taxon>Metazoa</taxon>
        <taxon>Spiralia</taxon>
        <taxon>Lophotrochozoa</taxon>
        <taxon>Mesozoa</taxon>
        <taxon>Orthonectida</taxon>
        <taxon>Rhopaluridae</taxon>
        <taxon>Intoshia</taxon>
    </lineage>
</organism>
<dbReference type="Proteomes" id="UP000078046">
    <property type="component" value="Unassembled WGS sequence"/>
</dbReference>
<dbReference type="InterPro" id="IPR036397">
    <property type="entry name" value="RNaseH_sf"/>
</dbReference>
<evidence type="ECO:0000313" key="6">
    <source>
        <dbReference type="Proteomes" id="UP000078046"/>
    </source>
</evidence>
<dbReference type="InterPro" id="IPR050518">
    <property type="entry name" value="Rpo3/RPB3_RNA_Pol_subunit"/>
</dbReference>
<evidence type="ECO:0000259" key="3">
    <source>
        <dbReference type="Pfam" id="PF01193"/>
    </source>
</evidence>
<evidence type="ECO:0000256" key="2">
    <source>
        <dbReference type="ARBA" id="ARBA00023163"/>
    </source>
</evidence>
<dbReference type="GO" id="GO:0046983">
    <property type="term" value="F:protein dimerization activity"/>
    <property type="evidence" value="ECO:0007669"/>
    <property type="project" value="InterPro"/>
</dbReference>
<dbReference type="AlphaFoldDB" id="A0A177AXZ0"/>
<dbReference type="EMBL" id="LWCA01000983">
    <property type="protein sequence ID" value="OAF66271.1"/>
    <property type="molecule type" value="Genomic_DNA"/>
</dbReference>
<feature type="domain" description="DNA-directed RNA polymerase RpoA/D/Rpb3-type" evidence="3">
    <location>
        <begin position="107"/>
        <end position="231"/>
    </location>
</feature>
<dbReference type="PANTHER" id="PTHR11800">
    <property type="entry name" value="DNA-DIRECTED RNA POLYMERASE"/>
    <property type="match status" value="1"/>
</dbReference>
<reference evidence="5 6" key="1">
    <citation type="submission" date="2016-04" db="EMBL/GenBank/DDBJ databases">
        <title>The genome of Intoshia linei affirms orthonectids as highly simplified spiralians.</title>
        <authorList>
            <person name="Mikhailov K.V."/>
            <person name="Slusarev G.S."/>
            <person name="Nikitin M.A."/>
            <person name="Logacheva M.D."/>
            <person name="Penin A."/>
            <person name="Aleoshin V."/>
            <person name="Panchin Y.V."/>
        </authorList>
    </citation>
    <scope>NUCLEOTIDE SEQUENCE [LARGE SCALE GENOMIC DNA]</scope>
    <source>
        <strain evidence="5">Intl2013</strain>
        <tissue evidence="5">Whole animal</tissue>
    </source>
</reference>
<dbReference type="Gene3D" id="3.30.420.10">
    <property type="entry name" value="Ribonuclease H-like superfamily/Ribonuclease H"/>
    <property type="match status" value="1"/>
</dbReference>
<comment type="caution">
    <text evidence="5">The sequence shown here is derived from an EMBL/GenBank/DDBJ whole genome shotgun (WGS) entry which is preliminary data.</text>
</comment>
<evidence type="ECO:0000313" key="5">
    <source>
        <dbReference type="EMBL" id="OAF66271.1"/>
    </source>
</evidence>
<dbReference type="Pfam" id="PF13358">
    <property type="entry name" value="DDE_3"/>
    <property type="match status" value="1"/>
</dbReference>
<dbReference type="GO" id="GO:0005736">
    <property type="term" value="C:RNA polymerase I complex"/>
    <property type="evidence" value="ECO:0007669"/>
    <property type="project" value="TreeGrafter"/>
</dbReference>
<dbReference type="GO" id="GO:0006351">
    <property type="term" value="P:DNA-templated transcription"/>
    <property type="evidence" value="ECO:0007669"/>
    <property type="project" value="InterPro"/>
</dbReference>
<evidence type="ECO:0000256" key="1">
    <source>
        <dbReference type="ARBA" id="ARBA00022478"/>
    </source>
</evidence>
<dbReference type="OrthoDB" id="6226438at2759"/>
<dbReference type="PANTHER" id="PTHR11800:SF13">
    <property type="entry name" value="DNA-DIRECTED RNA POLYMERASES I AND III SUBUNIT RPAC1"/>
    <property type="match status" value="1"/>
</dbReference>
<sequence>MSASRIFNFKTHRGSFKGDDCNDWLRSLIDQCTEMGVISLTFVIENAPVHSKLESVIRIGEDAEIIRLAPYSYLLNPLELSWSCFKNEVKIKLRDEMPHMIAYRRINGISICEYRMRILERIANEAIYVLISLKLLHFSNHVERYYGAEFQKIFAPGVIKLEFDTNEGNLKSVVGNTENHTNNREVFRSKFKNDVVISKYDNYFLFFIESTGALKPSNIMIEAGKILINKCDTVLNALEEWKL</sequence>
<feature type="domain" description="Tc1-like transposase DDE" evidence="4">
    <location>
        <begin position="6"/>
        <end position="90"/>
    </location>
</feature>
<dbReference type="SUPFAM" id="SSF55257">
    <property type="entry name" value="RBP11-like subunits of RNA polymerase"/>
    <property type="match status" value="1"/>
</dbReference>
<protein>
    <recommendedName>
        <fullName evidence="7">DNA-directed RNA polymerase RpoA/D/Rpb3-type domain-containing protein</fullName>
    </recommendedName>
</protein>
<dbReference type="InterPro" id="IPR038717">
    <property type="entry name" value="Tc1-like_DDE_dom"/>
</dbReference>
<dbReference type="Gene3D" id="3.30.1360.10">
    <property type="entry name" value="RNA polymerase, RBP11-like subunit"/>
    <property type="match status" value="1"/>
</dbReference>
<dbReference type="GO" id="GO:0003676">
    <property type="term" value="F:nucleic acid binding"/>
    <property type="evidence" value="ECO:0007669"/>
    <property type="project" value="InterPro"/>
</dbReference>
<dbReference type="GO" id="GO:0005666">
    <property type="term" value="C:RNA polymerase III complex"/>
    <property type="evidence" value="ECO:0007669"/>
    <property type="project" value="TreeGrafter"/>
</dbReference>
<evidence type="ECO:0000259" key="4">
    <source>
        <dbReference type="Pfam" id="PF13358"/>
    </source>
</evidence>
<keyword evidence="2" id="KW-0804">Transcription</keyword>
<dbReference type="Pfam" id="PF01193">
    <property type="entry name" value="RNA_pol_L"/>
    <property type="match status" value="1"/>
</dbReference>